<comment type="caution">
    <text evidence="9">The sequence shown here is derived from an EMBL/GenBank/DDBJ whole genome shotgun (WGS) entry which is preliminary data.</text>
</comment>
<name>G6XHJ4_9PROT</name>
<gene>
    <name evidence="9" type="ORF">GMO_09600</name>
</gene>
<dbReference type="NCBIfam" id="NF008171">
    <property type="entry name" value="PRK10918.1"/>
    <property type="match status" value="1"/>
</dbReference>
<proteinExistence type="inferred from homology"/>
<evidence type="ECO:0000256" key="3">
    <source>
        <dbReference type="ARBA" id="ARBA00011529"/>
    </source>
</evidence>
<dbReference type="GO" id="GO:0043190">
    <property type="term" value="C:ATP-binding cassette (ABC) transporter complex"/>
    <property type="evidence" value="ECO:0007669"/>
    <property type="project" value="InterPro"/>
</dbReference>
<evidence type="ECO:0000256" key="7">
    <source>
        <dbReference type="PIRNR" id="PIRNR002756"/>
    </source>
</evidence>
<keyword evidence="10" id="KW-1185">Reference proteome</keyword>
<dbReference type="Pfam" id="PF12849">
    <property type="entry name" value="PBP_like_2"/>
    <property type="match status" value="1"/>
</dbReference>
<dbReference type="STRING" id="1088869.GMO_09600"/>
<dbReference type="GO" id="GO:0035435">
    <property type="term" value="P:phosphate ion transmembrane transport"/>
    <property type="evidence" value="ECO:0007669"/>
    <property type="project" value="InterPro"/>
</dbReference>
<evidence type="ECO:0000256" key="5">
    <source>
        <dbReference type="ARBA" id="ARBA00022448"/>
    </source>
</evidence>
<evidence type="ECO:0000256" key="2">
    <source>
        <dbReference type="ARBA" id="ARBA00008725"/>
    </source>
</evidence>
<dbReference type="eggNOG" id="COG0226">
    <property type="taxonomic scope" value="Bacteria"/>
</dbReference>
<dbReference type="InterPro" id="IPR024370">
    <property type="entry name" value="PBP_domain"/>
</dbReference>
<dbReference type="InterPro" id="IPR005673">
    <property type="entry name" value="ABC_phos-bd_PstS"/>
</dbReference>
<evidence type="ECO:0000313" key="10">
    <source>
        <dbReference type="Proteomes" id="UP000004949"/>
    </source>
</evidence>
<dbReference type="PANTHER" id="PTHR42996:SF1">
    <property type="entry name" value="PHOSPHATE-BINDING PROTEIN PSTS"/>
    <property type="match status" value="1"/>
</dbReference>
<dbReference type="PANTHER" id="PTHR42996">
    <property type="entry name" value="PHOSPHATE-BINDING PROTEIN PSTS"/>
    <property type="match status" value="1"/>
</dbReference>
<protein>
    <recommendedName>
        <fullName evidence="4 7">Phosphate-binding protein PstS</fullName>
    </recommendedName>
</protein>
<dbReference type="Proteomes" id="UP000004949">
    <property type="component" value="Unassembled WGS sequence"/>
</dbReference>
<dbReference type="CDD" id="cd13565">
    <property type="entry name" value="PBP2_PstS"/>
    <property type="match status" value="1"/>
</dbReference>
<evidence type="ECO:0000256" key="4">
    <source>
        <dbReference type="ARBA" id="ARBA00021889"/>
    </source>
</evidence>
<evidence type="ECO:0000256" key="1">
    <source>
        <dbReference type="ARBA" id="ARBA00002841"/>
    </source>
</evidence>
<comment type="similarity">
    <text evidence="2 7">Belongs to the PstS family.</text>
</comment>
<comment type="function">
    <text evidence="1 7">Part of the ABC transporter complex PstSACB involved in phosphate import.</text>
</comment>
<accession>G6XHJ4</accession>
<keyword evidence="6 7" id="KW-0592">Phosphate transport</keyword>
<dbReference type="PIRSF" id="PIRSF002756">
    <property type="entry name" value="PstS"/>
    <property type="match status" value="1"/>
</dbReference>
<sequence>MFPTGSIKGLFMSKVSIAIFGLLAVSSLSINVSRAADITGAGSSFAAPIYGAWGADSRSQTGIAVNYQSVGSSGGQDQIIARTVDFGASDKPMAGTRLASEHLYQFPTVMSGIVVVANVPGIKPGSLRLDGPTLAALYSGEITEWDDARIKALNPGITLPDTDVAPIHRADGSGTTFAFTSYLAQVSPSWKQKLGSGTSVSWIGGAGARGNDGVAAMVKQTEGAVGYVEYSYARQNHLNVTQLKNHSGAFVFPSLQSFSEATRAADWVHADHYAVNLLDTDGAGAWPIVTATFVLVPTNPSNAERGKAVHDFFAWGFAHGDADNTRLDYVSLPQSVRTDVMAHWPK</sequence>
<organism evidence="9 10">
    <name type="scientific">Gluconobacter morbifer G707</name>
    <dbReference type="NCBI Taxonomy" id="1088869"/>
    <lineage>
        <taxon>Bacteria</taxon>
        <taxon>Pseudomonadati</taxon>
        <taxon>Pseudomonadota</taxon>
        <taxon>Alphaproteobacteria</taxon>
        <taxon>Acetobacterales</taxon>
        <taxon>Acetobacteraceae</taxon>
        <taxon>Gluconobacter</taxon>
    </lineage>
</organism>
<dbReference type="NCBIfam" id="TIGR00975">
    <property type="entry name" value="3a0107s03"/>
    <property type="match status" value="1"/>
</dbReference>
<evidence type="ECO:0000259" key="8">
    <source>
        <dbReference type="Pfam" id="PF12849"/>
    </source>
</evidence>
<dbReference type="AlphaFoldDB" id="G6XHJ4"/>
<feature type="domain" description="PBP" evidence="8">
    <location>
        <begin position="36"/>
        <end position="313"/>
    </location>
</feature>
<dbReference type="PATRIC" id="fig|1088869.3.peg.965"/>
<reference evidence="9 10" key="1">
    <citation type="submission" date="2011-10" db="EMBL/GenBank/DDBJ databases">
        <title>Genome sequence of Gluconobacter morbifer G707, isolated from Drosophila gut.</title>
        <authorList>
            <person name="Lee W.-J."/>
            <person name="Kim E.-K."/>
        </authorList>
    </citation>
    <scope>NUCLEOTIDE SEQUENCE [LARGE SCALE GENOMIC DNA]</scope>
    <source>
        <strain evidence="9 10">G707</strain>
    </source>
</reference>
<evidence type="ECO:0000313" key="9">
    <source>
        <dbReference type="EMBL" id="EHH69652.1"/>
    </source>
</evidence>
<dbReference type="GO" id="GO:0042301">
    <property type="term" value="F:phosphate ion binding"/>
    <property type="evidence" value="ECO:0007669"/>
    <property type="project" value="InterPro"/>
</dbReference>
<dbReference type="EMBL" id="AGQV01000001">
    <property type="protein sequence ID" value="EHH69652.1"/>
    <property type="molecule type" value="Genomic_DNA"/>
</dbReference>
<dbReference type="Gene3D" id="3.40.190.10">
    <property type="entry name" value="Periplasmic binding protein-like II"/>
    <property type="match status" value="2"/>
</dbReference>
<dbReference type="SUPFAM" id="SSF53850">
    <property type="entry name" value="Periplasmic binding protein-like II"/>
    <property type="match status" value="1"/>
</dbReference>
<comment type="subunit">
    <text evidence="3 7">The complex is composed of two ATP-binding proteins (PstB), two transmembrane proteins (PstC and PstA) and a solute-binding protein (PstS).</text>
</comment>
<dbReference type="InterPro" id="IPR050962">
    <property type="entry name" value="Phosphate-bind_PstS"/>
</dbReference>
<evidence type="ECO:0000256" key="6">
    <source>
        <dbReference type="ARBA" id="ARBA00022592"/>
    </source>
</evidence>
<keyword evidence="5 7" id="KW-0813">Transport</keyword>